<proteinExistence type="predicted"/>
<dbReference type="PANTHER" id="PTHR42085">
    <property type="entry name" value="F-BOX DOMAIN-CONTAINING PROTEIN"/>
    <property type="match status" value="1"/>
</dbReference>
<dbReference type="Proteomes" id="UP001373714">
    <property type="component" value="Unassembled WGS sequence"/>
</dbReference>
<gene>
    <name evidence="1" type="ORF">TWF730_010689</name>
</gene>
<protein>
    <submittedName>
        <fullName evidence="1">Uncharacterized protein</fullName>
    </submittedName>
</protein>
<accession>A0AAV9UQI8</accession>
<evidence type="ECO:0000313" key="1">
    <source>
        <dbReference type="EMBL" id="KAK6346363.1"/>
    </source>
</evidence>
<comment type="caution">
    <text evidence="1">The sequence shown here is derived from an EMBL/GenBank/DDBJ whole genome shotgun (WGS) entry which is preliminary data.</text>
</comment>
<keyword evidence="2" id="KW-1185">Reference proteome</keyword>
<dbReference type="AlphaFoldDB" id="A0AAV9UQI8"/>
<evidence type="ECO:0000313" key="2">
    <source>
        <dbReference type="Proteomes" id="UP001373714"/>
    </source>
</evidence>
<dbReference type="InterPro" id="IPR038883">
    <property type="entry name" value="AN11006-like"/>
</dbReference>
<sequence>MSLRSRLFQKSKKSHASGVIAEEELGSPPSPRGQTDLFFRLPRELRDEIYVYLLTFQTDITPGFAMTAPRYPSCCRERLFALQGRSELSNHRLYPHVLRVNKQIHNEAAMVLYGRNRFVLRLATDSRAGFQRRWRRFLIANFLGVGFSSPWLVPRPFEPDFQESNLAFYFVHTIWYLDKKVYNSDHYLWDCFCGVCAAGESRLKFVPLPAVQYRCLLRYLRIELCDIRILRKSSPMPGPDHLRKLLLPFAYRLRELMDAAGAGPGLMIEIRAKLRPRNSFTARFTEGGNGIPDVNAYKELVNTLWPLTTGPWRYKVTLPDCGGNTEGPGEDRYGLRMKDLLRRCRDETKMTPEDEKQCRQLEINNIYYWVQNGDVYQVREGAYHTRYYTRSYGRRSSPKSKWYNVKAQCRAIYWTVHSIGEYFREPDF</sequence>
<dbReference type="PANTHER" id="PTHR42085:SF2">
    <property type="entry name" value="F-BOX DOMAIN-CONTAINING PROTEIN"/>
    <property type="match status" value="1"/>
</dbReference>
<name>A0AAV9UQI8_9PEZI</name>
<organism evidence="1 2">
    <name type="scientific">Orbilia blumenaviensis</name>
    <dbReference type="NCBI Taxonomy" id="1796055"/>
    <lineage>
        <taxon>Eukaryota</taxon>
        <taxon>Fungi</taxon>
        <taxon>Dikarya</taxon>
        <taxon>Ascomycota</taxon>
        <taxon>Pezizomycotina</taxon>
        <taxon>Orbiliomycetes</taxon>
        <taxon>Orbiliales</taxon>
        <taxon>Orbiliaceae</taxon>
        <taxon>Orbilia</taxon>
    </lineage>
</organism>
<reference evidence="1 2" key="1">
    <citation type="submission" date="2019-10" db="EMBL/GenBank/DDBJ databases">
        <authorList>
            <person name="Palmer J.M."/>
        </authorList>
    </citation>
    <scope>NUCLEOTIDE SEQUENCE [LARGE SCALE GENOMIC DNA]</scope>
    <source>
        <strain evidence="1 2">TWF730</strain>
    </source>
</reference>
<dbReference type="EMBL" id="JAVHNS010000008">
    <property type="protein sequence ID" value="KAK6346363.1"/>
    <property type="molecule type" value="Genomic_DNA"/>
</dbReference>